<dbReference type="Proteomes" id="UP000317243">
    <property type="component" value="Unassembled WGS sequence"/>
</dbReference>
<keyword evidence="3" id="KW-1185">Reference proteome</keyword>
<reference evidence="2 3" key="1">
    <citation type="submission" date="2019-02" db="EMBL/GenBank/DDBJ databases">
        <title>Deep-cultivation of Planctomycetes and their phenomic and genomic characterization uncovers novel biology.</title>
        <authorList>
            <person name="Wiegand S."/>
            <person name="Jogler M."/>
            <person name="Boedeker C."/>
            <person name="Pinto D."/>
            <person name="Vollmers J."/>
            <person name="Rivas-Marin E."/>
            <person name="Kohn T."/>
            <person name="Peeters S.H."/>
            <person name="Heuer A."/>
            <person name="Rast P."/>
            <person name="Oberbeckmann S."/>
            <person name="Bunk B."/>
            <person name="Jeske O."/>
            <person name="Meyerdierks A."/>
            <person name="Storesund J.E."/>
            <person name="Kallscheuer N."/>
            <person name="Luecker S."/>
            <person name="Lage O.M."/>
            <person name="Pohl T."/>
            <person name="Merkel B.J."/>
            <person name="Hornburger P."/>
            <person name="Mueller R.-W."/>
            <person name="Bruemmer F."/>
            <person name="Labrenz M."/>
            <person name="Spormann A.M."/>
            <person name="Op Den Camp H."/>
            <person name="Overmann J."/>
            <person name="Amann R."/>
            <person name="Jetten M.S.M."/>
            <person name="Mascher T."/>
            <person name="Medema M.H."/>
            <person name="Devos D.P."/>
            <person name="Kaster A.-K."/>
            <person name="Ovreas L."/>
            <person name="Rohde M."/>
            <person name="Galperin M.Y."/>
            <person name="Jogler C."/>
        </authorList>
    </citation>
    <scope>NUCLEOTIDE SEQUENCE [LARGE SCALE GENOMIC DNA]</scope>
    <source>
        <strain evidence="2 3">KOR42</strain>
    </source>
</reference>
<proteinExistence type="predicted"/>
<comment type="caution">
    <text evidence="2">The sequence shown here is derived from an EMBL/GenBank/DDBJ whole genome shotgun (WGS) entry which is preliminary data.</text>
</comment>
<organism evidence="2 3">
    <name type="scientific">Thalassoglobus neptunius</name>
    <dbReference type="NCBI Taxonomy" id="1938619"/>
    <lineage>
        <taxon>Bacteria</taxon>
        <taxon>Pseudomonadati</taxon>
        <taxon>Planctomycetota</taxon>
        <taxon>Planctomycetia</taxon>
        <taxon>Planctomycetales</taxon>
        <taxon>Planctomycetaceae</taxon>
        <taxon>Thalassoglobus</taxon>
    </lineage>
</organism>
<dbReference type="Pfam" id="PF09414">
    <property type="entry name" value="RNA_ligase"/>
    <property type="match status" value="1"/>
</dbReference>
<dbReference type="GO" id="GO:0016874">
    <property type="term" value="F:ligase activity"/>
    <property type="evidence" value="ECO:0007669"/>
    <property type="project" value="UniProtKB-KW"/>
</dbReference>
<evidence type="ECO:0000259" key="1">
    <source>
        <dbReference type="Pfam" id="PF09414"/>
    </source>
</evidence>
<gene>
    <name evidence="2" type="ORF">KOR42_52320</name>
</gene>
<dbReference type="EMBL" id="SIHI01000074">
    <property type="protein sequence ID" value="TWT35063.1"/>
    <property type="molecule type" value="Genomic_DNA"/>
</dbReference>
<evidence type="ECO:0000313" key="2">
    <source>
        <dbReference type="EMBL" id="TWT35063.1"/>
    </source>
</evidence>
<sequence>MELTENRDSLINNCSLWKGDIMRKLASIQTVSVTEAIPKADAIERLHILGWWVVAKKGEYQPGDKVVYCEIDSLLPEQEEFEFLRSSCYKPAIVDAENQVLQRAGFRIRTVKLRGQVSQGICFPLSILPVGTSQEVGTDVTAQLGIFKYEPPVPVGMGGRIKGTFPDFLSKTDEIRVQTIEDVLGRYARTNFTMTEKLDGTSFTAFLRQGEFGLCSRNQWVDETDLSNTLCRLAAELKLAEKLETLRTSFEISPAIQGEVIGPGIQGNKYALRSPELYVFNVLDTDQYQLVDRSLQAKMLESVGLTSVPSLGDITLEHSVDELVALSVGKSILNPKVQREGIVFRPEVEVNDPDIGGRLSFKAINPKFLLKFDE</sequence>
<accession>A0A5C5VAR1</accession>
<dbReference type="InterPro" id="IPR012646">
    <property type="entry name" value="RNA_ligase_DRB0094"/>
</dbReference>
<evidence type="ECO:0000313" key="3">
    <source>
        <dbReference type="Proteomes" id="UP000317243"/>
    </source>
</evidence>
<dbReference type="InterPro" id="IPR021122">
    <property type="entry name" value="RNA_ligase_dom_REL/Rnl2"/>
</dbReference>
<dbReference type="SUPFAM" id="SSF56091">
    <property type="entry name" value="DNA ligase/mRNA capping enzyme, catalytic domain"/>
    <property type="match status" value="1"/>
</dbReference>
<dbReference type="NCBIfam" id="TIGR02306">
    <property type="entry name" value="RNA_lig_DRB0094"/>
    <property type="match status" value="1"/>
</dbReference>
<name>A0A5C5VAR1_9PLAN</name>
<dbReference type="AlphaFoldDB" id="A0A5C5VAR1"/>
<feature type="domain" description="RNA ligase" evidence="1">
    <location>
        <begin position="192"/>
        <end position="364"/>
    </location>
</feature>
<dbReference type="Pfam" id="PF21189">
    <property type="entry name" value="PHA02142"/>
    <property type="match status" value="1"/>
</dbReference>
<dbReference type="Gene3D" id="3.30.470.30">
    <property type="entry name" value="DNA ligase/mRNA capping enzyme"/>
    <property type="match status" value="1"/>
</dbReference>
<protein>
    <submittedName>
        <fullName evidence="2">RNA ligase</fullName>
    </submittedName>
</protein>
<keyword evidence="2" id="KW-0436">Ligase</keyword>